<protein>
    <submittedName>
        <fullName evidence="1">DOPA-like domain-containing protein</fullName>
    </submittedName>
</protein>
<dbReference type="Gene3D" id="3.30.70.1240">
    <property type="entry name" value="DOPA-like domains"/>
    <property type="match status" value="1"/>
</dbReference>
<name>A0A2T7A2A7_TUBBO</name>
<proteinExistence type="predicted"/>
<sequence>MADPSTYNYPSPLAGYENAPPLPVTFNPDGKSFQNERTGKLSAAYERFPEPIENGQTSGGFDAHVYFYRNNPEQVQFAKELWERIRREFPELRIYKIFDEPVGPHTLAMFEVDILTPVHFGAFVPWLVINRGPLSVLLHPNTDDTLRDHTQRATWLGKEVPIDIGLLRKLLGKAK</sequence>
<accession>A0A2T7A2A7</accession>
<organism evidence="1 2">
    <name type="scientific">Tuber borchii</name>
    <name type="common">White truffle</name>
    <dbReference type="NCBI Taxonomy" id="42251"/>
    <lineage>
        <taxon>Eukaryota</taxon>
        <taxon>Fungi</taxon>
        <taxon>Dikarya</taxon>
        <taxon>Ascomycota</taxon>
        <taxon>Pezizomycotina</taxon>
        <taxon>Pezizomycetes</taxon>
        <taxon>Pezizales</taxon>
        <taxon>Tuberaceae</taxon>
        <taxon>Tuber</taxon>
    </lineage>
</organism>
<reference evidence="1 2" key="1">
    <citation type="submission" date="2017-04" db="EMBL/GenBank/DDBJ databases">
        <title>Draft genome sequence of Tuber borchii Vittad., a whitish edible truffle.</title>
        <authorList>
            <consortium name="DOE Joint Genome Institute"/>
            <person name="Murat C."/>
            <person name="Kuo A."/>
            <person name="Barry K.W."/>
            <person name="Clum A."/>
            <person name="Dockter R.B."/>
            <person name="Fauchery L."/>
            <person name="Iotti M."/>
            <person name="Kohler A."/>
            <person name="Labutti K."/>
            <person name="Lindquist E.A."/>
            <person name="Lipzen A."/>
            <person name="Ohm R.A."/>
            <person name="Wang M."/>
            <person name="Grigoriev I.V."/>
            <person name="Zambonelli A."/>
            <person name="Martin F.M."/>
        </authorList>
    </citation>
    <scope>NUCLEOTIDE SEQUENCE [LARGE SCALE GENOMIC DNA]</scope>
    <source>
        <strain evidence="1 2">Tbo3840</strain>
    </source>
</reference>
<dbReference type="InterPro" id="IPR023389">
    <property type="entry name" value="DOPA-like_sf"/>
</dbReference>
<gene>
    <name evidence="1" type="ORF">B9Z19DRAFT_1076314</name>
</gene>
<evidence type="ECO:0000313" key="1">
    <source>
        <dbReference type="EMBL" id="PUU81867.1"/>
    </source>
</evidence>
<dbReference type="OrthoDB" id="9970095at2759"/>
<dbReference type="PANTHER" id="PTHR36423:SF2">
    <property type="entry name" value="AFR070WP"/>
    <property type="match status" value="1"/>
</dbReference>
<comment type="caution">
    <text evidence="1">The sequence shown here is derived from an EMBL/GenBank/DDBJ whole genome shotgun (WGS) entry which is preliminary data.</text>
</comment>
<evidence type="ECO:0000313" key="2">
    <source>
        <dbReference type="Proteomes" id="UP000244722"/>
    </source>
</evidence>
<dbReference type="InterPro" id="IPR014980">
    <property type="entry name" value="DOPA_dioxygen"/>
</dbReference>
<dbReference type="PANTHER" id="PTHR36423">
    <property type="entry name" value="AFR070WP"/>
    <property type="match status" value="1"/>
</dbReference>
<dbReference type="SUPFAM" id="SSF143410">
    <property type="entry name" value="DOPA-like"/>
    <property type="match status" value="1"/>
</dbReference>
<dbReference type="Pfam" id="PF08883">
    <property type="entry name" value="DOPA_dioxygen"/>
    <property type="match status" value="1"/>
</dbReference>
<dbReference type="Proteomes" id="UP000244722">
    <property type="component" value="Unassembled WGS sequence"/>
</dbReference>
<dbReference type="EMBL" id="NESQ01000038">
    <property type="protein sequence ID" value="PUU81867.1"/>
    <property type="molecule type" value="Genomic_DNA"/>
</dbReference>
<keyword evidence="2" id="KW-1185">Reference proteome</keyword>
<dbReference type="AlphaFoldDB" id="A0A2T7A2A7"/>